<sequence length="133" mass="15159">MRPENISRTYRVGQSDLEKAHNVCGENNVTLSDVVRRYIERIVLTEGEFLMSERKHVPESQLNVRLPFYIAHSFASVCKSRGTLASKTILNFVRNIALSGTIPEELKYASDTELRAYITSERSRLDALEAKLK</sequence>
<reference evidence="1" key="1">
    <citation type="submission" date="2021-06" db="EMBL/GenBank/DDBJ databases">
        <title>Complete genome sequence of Erwinia phage pEa_SNUABM_7.</title>
        <authorList>
            <person name="Kim S.G."/>
            <person name="Park S.C."/>
        </authorList>
    </citation>
    <scope>NUCLEOTIDE SEQUENCE</scope>
</reference>
<protein>
    <submittedName>
        <fullName evidence="1">Uncharacterized protein</fullName>
    </submittedName>
</protein>
<proteinExistence type="predicted"/>
<gene>
    <name evidence="1" type="ORF">pEaSNUABM7_00028</name>
</gene>
<name>A0AAE7WS80_9CAUD</name>
<dbReference type="Proteomes" id="UP000827609">
    <property type="component" value="Segment"/>
</dbReference>
<dbReference type="EMBL" id="MZ475896">
    <property type="protein sequence ID" value="QYW04696.1"/>
    <property type="molecule type" value="Genomic_DNA"/>
</dbReference>
<accession>A0AAE7WS80</accession>
<keyword evidence="2" id="KW-1185">Reference proteome</keyword>
<evidence type="ECO:0000313" key="1">
    <source>
        <dbReference type="EMBL" id="QYW04696.1"/>
    </source>
</evidence>
<evidence type="ECO:0000313" key="2">
    <source>
        <dbReference type="Proteomes" id="UP000827609"/>
    </source>
</evidence>
<organism evidence="1 2">
    <name type="scientific">Erwinia phage pEa_SNUABM_7</name>
    <dbReference type="NCBI Taxonomy" id="2866695"/>
    <lineage>
        <taxon>Viruses</taxon>
        <taxon>Duplodnaviria</taxon>
        <taxon>Heunggongvirae</taxon>
        <taxon>Uroviricota</taxon>
        <taxon>Caudoviricetes</taxon>
        <taxon>Snuvirus</taxon>
        <taxon>Snuvirus SNUABM7</taxon>
    </lineage>
</organism>